<gene>
    <name evidence="2" type="ORF">GCM10009104_13400</name>
</gene>
<dbReference type="PANTHER" id="PTHR42951">
    <property type="entry name" value="METALLO-BETA-LACTAMASE DOMAIN-CONTAINING"/>
    <property type="match status" value="1"/>
</dbReference>
<accession>A0ABN1I4K9</accession>
<dbReference type="Proteomes" id="UP001499915">
    <property type="component" value="Unassembled WGS sequence"/>
</dbReference>
<feature type="domain" description="Metallo-beta-lactamase" evidence="1">
    <location>
        <begin position="39"/>
        <end position="254"/>
    </location>
</feature>
<dbReference type="SMART" id="SM00849">
    <property type="entry name" value="Lactamase_B"/>
    <property type="match status" value="1"/>
</dbReference>
<name>A0ABN1I4K9_9GAMM</name>
<keyword evidence="3" id="KW-1185">Reference proteome</keyword>
<organism evidence="2 3">
    <name type="scientific">Marinobacterium maritimum</name>
    <dbReference type="NCBI Taxonomy" id="500162"/>
    <lineage>
        <taxon>Bacteria</taxon>
        <taxon>Pseudomonadati</taxon>
        <taxon>Pseudomonadota</taxon>
        <taxon>Gammaproteobacteria</taxon>
        <taxon>Oceanospirillales</taxon>
        <taxon>Oceanospirillaceae</taxon>
        <taxon>Marinobacterium</taxon>
    </lineage>
</organism>
<dbReference type="PANTHER" id="PTHR42951:SF22">
    <property type="entry name" value="METALLO BETA-LACTAMASE SUPERFAMILY LIPOPROTEIN"/>
    <property type="match status" value="1"/>
</dbReference>
<comment type="caution">
    <text evidence="2">The sequence shown here is derived from an EMBL/GenBank/DDBJ whole genome shotgun (WGS) entry which is preliminary data.</text>
</comment>
<dbReference type="Gene3D" id="3.60.15.10">
    <property type="entry name" value="Ribonuclease Z/Hydroxyacylglutathione hydrolase-like"/>
    <property type="match status" value="1"/>
</dbReference>
<evidence type="ECO:0000313" key="3">
    <source>
        <dbReference type="Proteomes" id="UP001499915"/>
    </source>
</evidence>
<dbReference type="SUPFAM" id="SSF56281">
    <property type="entry name" value="Metallo-hydrolase/oxidoreductase"/>
    <property type="match status" value="1"/>
</dbReference>
<reference evidence="2 3" key="1">
    <citation type="journal article" date="2019" name="Int. J. Syst. Evol. Microbiol.">
        <title>The Global Catalogue of Microorganisms (GCM) 10K type strain sequencing project: providing services to taxonomists for standard genome sequencing and annotation.</title>
        <authorList>
            <consortium name="The Broad Institute Genomics Platform"/>
            <consortium name="The Broad Institute Genome Sequencing Center for Infectious Disease"/>
            <person name="Wu L."/>
            <person name="Ma J."/>
        </authorList>
    </citation>
    <scope>NUCLEOTIDE SEQUENCE [LARGE SCALE GENOMIC DNA]</scope>
    <source>
        <strain evidence="2 3">JCM 15134</strain>
    </source>
</reference>
<protein>
    <submittedName>
        <fullName evidence="2">MBL fold metallo-hydrolase</fullName>
    </submittedName>
</protein>
<dbReference type="Pfam" id="PF00753">
    <property type="entry name" value="Lactamase_B"/>
    <property type="match status" value="1"/>
</dbReference>
<dbReference type="EMBL" id="BAAAET010000002">
    <property type="protein sequence ID" value="GAA0688511.1"/>
    <property type="molecule type" value="Genomic_DNA"/>
</dbReference>
<sequence length="344" mass="38123">MNLVNLTYPFAETPGYGEAVEVAPGVYWSRLPLPFKPNHINVWLLEGDEGLAVVDTGMRGAEAEQLLAGLVDVLGDGAGLSRVMVTHMHPDHVGQAGQLVARWGAQFWMTRLEYLTCRALSPQSLSQDMPLAIARFFSQAGWSPGGIEKYQAHYGSRIVSLPDSYRRLEDGQIHRIGGYEWRVIVGRGHSPEHACFYCKDRKLLISGDQVLPRISSNVSVSAMEPTANPMADWINSLQMLKANVPEDVLVLPAHGECFRGLHTRIDTLLEEQERSFDALHELLAVPKKVVDVFPALFNRTLSEDITHVYSLATGEAVACLNYLLALGRISQSVDEEGISWYQAK</sequence>
<proteinExistence type="predicted"/>
<dbReference type="InterPro" id="IPR001279">
    <property type="entry name" value="Metallo-B-lactamas"/>
</dbReference>
<dbReference type="InterPro" id="IPR050855">
    <property type="entry name" value="NDM-1-like"/>
</dbReference>
<evidence type="ECO:0000259" key="1">
    <source>
        <dbReference type="SMART" id="SM00849"/>
    </source>
</evidence>
<evidence type="ECO:0000313" key="2">
    <source>
        <dbReference type="EMBL" id="GAA0688511.1"/>
    </source>
</evidence>
<dbReference type="InterPro" id="IPR036866">
    <property type="entry name" value="RibonucZ/Hydroxyglut_hydro"/>
</dbReference>